<evidence type="ECO:0000256" key="3">
    <source>
        <dbReference type="ARBA" id="ARBA00023002"/>
    </source>
</evidence>
<keyword evidence="4" id="KW-0028">Amino-acid biosynthesis</keyword>
<gene>
    <name evidence="4" type="primary">proC</name>
    <name evidence="9" type="ORF">C3942_00345</name>
</gene>
<dbReference type="InterPro" id="IPR036291">
    <property type="entry name" value="NAD(P)-bd_dom_sf"/>
</dbReference>
<dbReference type="SUPFAM" id="SSF51735">
    <property type="entry name" value="NAD(P)-binding Rossmann-fold domains"/>
    <property type="match status" value="1"/>
</dbReference>
<keyword evidence="3 4" id="KW-0560">Oxidoreductase</keyword>
<comment type="caution">
    <text evidence="9">The sequence shown here is derived from an EMBL/GenBank/DDBJ whole genome shotgun (WGS) entry which is preliminary data.</text>
</comment>
<keyword evidence="4" id="KW-0963">Cytoplasm</keyword>
<comment type="pathway">
    <text evidence="4">Amino-acid biosynthesis; L-proline biosynthesis; L-proline from L-glutamate 5-semialdehyde: step 1/1.</text>
</comment>
<comment type="function">
    <text evidence="4">Catalyzes the reduction of 1-pyrroline-5-carboxylate (PCA) to L-proline.</text>
</comment>
<accession>A0A2S5TK84</accession>
<dbReference type="EC" id="1.5.1.2" evidence="4 5"/>
<dbReference type="HAMAP" id="MF_01925">
    <property type="entry name" value="P5C_reductase"/>
    <property type="match status" value="1"/>
</dbReference>
<name>A0A2S5TK84_9GAMM</name>
<comment type="similarity">
    <text evidence="1 4">Belongs to the pyrroline-5-carboxylate reductase family.</text>
</comment>
<dbReference type="RefSeq" id="WP_104228350.1">
    <property type="nucleotide sequence ID" value="NZ_PSNW01000001.1"/>
</dbReference>
<proteinExistence type="inferred from homology"/>
<reference evidence="9 10" key="1">
    <citation type="submission" date="2018-02" db="EMBL/GenBank/DDBJ databases">
        <title>Genome sequencing of Solimonas sp. HR-BB.</title>
        <authorList>
            <person name="Lee Y."/>
            <person name="Jeon C.O."/>
        </authorList>
    </citation>
    <scope>NUCLEOTIDE SEQUENCE [LARGE SCALE GENOMIC DNA]</scope>
    <source>
        <strain evidence="9 10">HR-BB</strain>
    </source>
</reference>
<dbReference type="OrthoDB" id="9805754at2"/>
<feature type="domain" description="Pyrroline-5-carboxylate reductase dimerisation" evidence="8">
    <location>
        <begin position="160"/>
        <end position="265"/>
    </location>
</feature>
<dbReference type="PANTHER" id="PTHR11645">
    <property type="entry name" value="PYRROLINE-5-CARBOXYLATE REDUCTASE"/>
    <property type="match status" value="1"/>
</dbReference>
<dbReference type="AlphaFoldDB" id="A0A2S5TK84"/>
<evidence type="ECO:0000256" key="5">
    <source>
        <dbReference type="NCBIfam" id="TIGR00112"/>
    </source>
</evidence>
<dbReference type="GO" id="GO:0055129">
    <property type="term" value="P:L-proline biosynthetic process"/>
    <property type="evidence" value="ECO:0007669"/>
    <property type="project" value="UniProtKB-UniRule"/>
</dbReference>
<comment type="subcellular location">
    <subcellularLocation>
        <location evidence="4">Cytoplasm</location>
    </subcellularLocation>
</comment>
<keyword evidence="4" id="KW-0641">Proline biosynthesis</keyword>
<dbReference type="InterPro" id="IPR000304">
    <property type="entry name" value="Pyrroline-COOH_reductase"/>
</dbReference>
<feature type="binding site" evidence="6">
    <location>
        <begin position="69"/>
        <end position="72"/>
    </location>
    <ligand>
        <name>NADP(+)</name>
        <dbReference type="ChEBI" id="CHEBI:58349"/>
    </ligand>
</feature>
<dbReference type="InterPro" id="IPR029036">
    <property type="entry name" value="P5CR_dimer"/>
</dbReference>
<organism evidence="9 10">
    <name type="scientific">Solimonas fluminis</name>
    <dbReference type="NCBI Taxonomy" id="2086571"/>
    <lineage>
        <taxon>Bacteria</taxon>
        <taxon>Pseudomonadati</taxon>
        <taxon>Pseudomonadota</taxon>
        <taxon>Gammaproteobacteria</taxon>
        <taxon>Nevskiales</taxon>
        <taxon>Nevskiaceae</taxon>
        <taxon>Solimonas</taxon>
    </lineage>
</organism>
<dbReference type="Gene3D" id="1.10.3730.10">
    <property type="entry name" value="ProC C-terminal domain-like"/>
    <property type="match status" value="1"/>
</dbReference>
<dbReference type="Gene3D" id="3.40.50.720">
    <property type="entry name" value="NAD(P)-binding Rossmann-like Domain"/>
    <property type="match status" value="1"/>
</dbReference>
<evidence type="ECO:0000256" key="2">
    <source>
        <dbReference type="ARBA" id="ARBA00022857"/>
    </source>
</evidence>
<dbReference type="GO" id="GO:0004735">
    <property type="term" value="F:pyrroline-5-carboxylate reductase activity"/>
    <property type="evidence" value="ECO:0007669"/>
    <property type="project" value="UniProtKB-UniRule"/>
</dbReference>
<dbReference type="GO" id="GO:0005737">
    <property type="term" value="C:cytoplasm"/>
    <property type="evidence" value="ECO:0007669"/>
    <property type="project" value="UniProtKB-SubCell"/>
</dbReference>
<evidence type="ECO:0000313" key="10">
    <source>
        <dbReference type="Proteomes" id="UP000238220"/>
    </source>
</evidence>
<feature type="domain" description="Pyrroline-5-carboxylate reductase catalytic N-terminal" evidence="7">
    <location>
        <begin position="4"/>
        <end position="96"/>
    </location>
</feature>
<keyword evidence="10" id="KW-1185">Reference proteome</keyword>
<evidence type="ECO:0000259" key="8">
    <source>
        <dbReference type="Pfam" id="PF14748"/>
    </source>
</evidence>
<comment type="catalytic activity">
    <reaction evidence="4">
        <text>L-proline + NADP(+) = (S)-1-pyrroline-5-carboxylate + NADPH + 2 H(+)</text>
        <dbReference type="Rhea" id="RHEA:14109"/>
        <dbReference type="ChEBI" id="CHEBI:15378"/>
        <dbReference type="ChEBI" id="CHEBI:17388"/>
        <dbReference type="ChEBI" id="CHEBI:57783"/>
        <dbReference type="ChEBI" id="CHEBI:58349"/>
        <dbReference type="ChEBI" id="CHEBI:60039"/>
        <dbReference type="EC" id="1.5.1.2"/>
    </reaction>
</comment>
<dbReference type="NCBIfam" id="TIGR00112">
    <property type="entry name" value="proC"/>
    <property type="match status" value="1"/>
</dbReference>
<dbReference type="EMBL" id="PSNW01000001">
    <property type="protein sequence ID" value="PPE75384.1"/>
    <property type="molecule type" value="Genomic_DNA"/>
</dbReference>
<dbReference type="Proteomes" id="UP000238220">
    <property type="component" value="Unassembled WGS sequence"/>
</dbReference>
<evidence type="ECO:0000256" key="6">
    <source>
        <dbReference type="PIRSR" id="PIRSR000193-1"/>
    </source>
</evidence>
<dbReference type="Pfam" id="PF14748">
    <property type="entry name" value="P5CR_dimer"/>
    <property type="match status" value="1"/>
</dbReference>
<dbReference type="SUPFAM" id="SSF48179">
    <property type="entry name" value="6-phosphogluconate dehydrogenase C-terminal domain-like"/>
    <property type="match status" value="1"/>
</dbReference>
<keyword evidence="2 4" id="KW-0521">NADP</keyword>
<comment type="catalytic activity">
    <reaction evidence="4">
        <text>L-proline + NAD(+) = (S)-1-pyrroline-5-carboxylate + NADH + 2 H(+)</text>
        <dbReference type="Rhea" id="RHEA:14105"/>
        <dbReference type="ChEBI" id="CHEBI:15378"/>
        <dbReference type="ChEBI" id="CHEBI:17388"/>
        <dbReference type="ChEBI" id="CHEBI:57540"/>
        <dbReference type="ChEBI" id="CHEBI:57945"/>
        <dbReference type="ChEBI" id="CHEBI:60039"/>
        <dbReference type="EC" id="1.5.1.2"/>
    </reaction>
</comment>
<dbReference type="PANTHER" id="PTHR11645:SF0">
    <property type="entry name" value="PYRROLINE-5-CARBOXYLATE REDUCTASE 3"/>
    <property type="match status" value="1"/>
</dbReference>
<dbReference type="UniPathway" id="UPA00098">
    <property type="reaction ID" value="UER00361"/>
</dbReference>
<dbReference type="InterPro" id="IPR028939">
    <property type="entry name" value="P5C_Rdtase_cat_N"/>
</dbReference>
<evidence type="ECO:0000256" key="1">
    <source>
        <dbReference type="ARBA" id="ARBA00005525"/>
    </source>
</evidence>
<dbReference type="FunFam" id="1.10.3730.10:FF:000001">
    <property type="entry name" value="Pyrroline-5-carboxylate reductase"/>
    <property type="match status" value="1"/>
</dbReference>
<evidence type="ECO:0000256" key="4">
    <source>
        <dbReference type="HAMAP-Rule" id="MF_01925"/>
    </source>
</evidence>
<dbReference type="PIRSF" id="PIRSF000193">
    <property type="entry name" value="Pyrrol-5-carb_rd"/>
    <property type="match status" value="1"/>
</dbReference>
<dbReference type="Pfam" id="PF03807">
    <property type="entry name" value="F420_oxidored"/>
    <property type="match status" value="1"/>
</dbReference>
<sequence length="273" mass="28143">MLQTIAFIGGGNMAASLIGGLIAAGHPAERLRVAEPLPERAEWLRRQFGLQVRSTAAEVVPGAGALVLAVKPQQMGEALAGLQADPGCVVVSVAAGVRLARLRRALGDAAHYVRTMPNTPALIGKGITGLYAADGTPAAARELAESVLATAGATVWLRREEDIDAVTALSGSGPAYFFLLTEALREAGEKLGLDRDTAARLALHTFAGSAQMAAAEGARDVVELRAQVTSKGGTTEAAVKSLEAAGLRRSFDEALAAAANRSRELGDLLDAQS</sequence>
<evidence type="ECO:0000313" key="9">
    <source>
        <dbReference type="EMBL" id="PPE75384.1"/>
    </source>
</evidence>
<dbReference type="InterPro" id="IPR008927">
    <property type="entry name" value="6-PGluconate_DH-like_C_sf"/>
</dbReference>
<evidence type="ECO:0000259" key="7">
    <source>
        <dbReference type="Pfam" id="PF03807"/>
    </source>
</evidence>
<feature type="binding site" evidence="6">
    <location>
        <begin position="8"/>
        <end position="13"/>
    </location>
    <ligand>
        <name>NADP(+)</name>
        <dbReference type="ChEBI" id="CHEBI:58349"/>
    </ligand>
</feature>
<protein>
    <recommendedName>
        <fullName evidence="4 5">Pyrroline-5-carboxylate reductase</fullName>
        <shortName evidence="4">P5C reductase</shortName>
        <shortName evidence="4">P5CR</shortName>
        <ecNumber evidence="4 5">1.5.1.2</ecNumber>
    </recommendedName>
    <alternativeName>
        <fullName evidence="4">PCA reductase</fullName>
    </alternativeName>
</protein>